<dbReference type="SMART" id="SM00034">
    <property type="entry name" value="CLECT"/>
    <property type="match status" value="1"/>
</dbReference>
<dbReference type="SUPFAM" id="SSF56436">
    <property type="entry name" value="C-type lectin-like"/>
    <property type="match status" value="1"/>
</dbReference>
<dbReference type="AlphaFoldDB" id="A0A7R8ZRH1"/>
<dbReference type="InterPro" id="IPR001304">
    <property type="entry name" value="C-type_lectin-like"/>
</dbReference>
<feature type="compositionally biased region" description="Basic and acidic residues" evidence="1">
    <location>
        <begin position="304"/>
        <end position="315"/>
    </location>
</feature>
<dbReference type="InterPro" id="IPR016187">
    <property type="entry name" value="CTDL_fold"/>
</dbReference>
<proteinExistence type="predicted"/>
<gene>
    <name evidence="2" type="ORF">CTOB1V02_LOCUS9395</name>
</gene>
<accession>A0A7R8ZRH1</accession>
<dbReference type="InterPro" id="IPR016186">
    <property type="entry name" value="C-type_lectin-like/link_sf"/>
</dbReference>
<dbReference type="EMBL" id="OB663625">
    <property type="protein sequence ID" value="CAD7231548.1"/>
    <property type="molecule type" value="Genomic_DNA"/>
</dbReference>
<dbReference type="Gene3D" id="3.10.100.10">
    <property type="entry name" value="Mannose-Binding Protein A, subunit A"/>
    <property type="match status" value="1"/>
</dbReference>
<sequence length="328" mass="37059">MLRRLDAVLSSLEIIADSRPDDRVDAEGLLTQMRTKKFVYMVVMWGKLLDYLDYPTTGLQSPDVSWAGASRLLAQLRSYIAECSADPQIFASVEQLAEDLALRYAELYCPHGFELVGTSCYVLGNETLSWEAAQVFCDDLLPFLGAYLVEFETDEELTLVTQQLLRCPGRAYWTGGEQVPGSPNVFRWSHTGWLVAFGKWYPGNPKDTEHEDGVFIDCAGRFYDWEKESHDNFYPLCEEKAGGYSDNTRNKEQWQDITSSMAAKMRPVATQASAPDNRKGGPWQPKGDKRGSAIQNETVGKWQHRGDPQQRKQEVGKMTITVTSDRID</sequence>
<evidence type="ECO:0000313" key="2">
    <source>
        <dbReference type="EMBL" id="CAD7231548.1"/>
    </source>
</evidence>
<protein>
    <submittedName>
        <fullName evidence="2">Uncharacterized protein</fullName>
    </submittedName>
</protein>
<reference evidence="2" key="1">
    <citation type="submission" date="2020-11" db="EMBL/GenBank/DDBJ databases">
        <authorList>
            <person name="Tran Van P."/>
        </authorList>
    </citation>
    <scope>NUCLEOTIDE SEQUENCE</scope>
</reference>
<organism evidence="2">
    <name type="scientific">Cyprideis torosa</name>
    <dbReference type="NCBI Taxonomy" id="163714"/>
    <lineage>
        <taxon>Eukaryota</taxon>
        <taxon>Metazoa</taxon>
        <taxon>Ecdysozoa</taxon>
        <taxon>Arthropoda</taxon>
        <taxon>Crustacea</taxon>
        <taxon>Oligostraca</taxon>
        <taxon>Ostracoda</taxon>
        <taxon>Podocopa</taxon>
        <taxon>Podocopida</taxon>
        <taxon>Cytherocopina</taxon>
        <taxon>Cytheroidea</taxon>
        <taxon>Cytherideidae</taxon>
        <taxon>Cyprideis</taxon>
    </lineage>
</organism>
<dbReference type="OrthoDB" id="6133475at2759"/>
<name>A0A7R8ZRH1_9CRUS</name>
<evidence type="ECO:0000256" key="1">
    <source>
        <dbReference type="SAM" id="MobiDB-lite"/>
    </source>
</evidence>
<dbReference type="CDD" id="cd00037">
    <property type="entry name" value="CLECT"/>
    <property type="match status" value="1"/>
</dbReference>
<feature type="region of interest" description="Disordered" evidence="1">
    <location>
        <begin position="266"/>
        <end position="328"/>
    </location>
</feature>
<dbReference type="PROSITE" id="PS50041">
    <property type="entry name" value="C_TYPE_LECTIN_2"/>
    <property type="match status" value="1"/>
</dbReference>